<dbReference type="PANTHER" id="PTHR15565">
    <property type="entry name" value="AATF PROTEIN APOPTOSIS ANTAGONIZING TRANSCRIPTION FACTOR"/>
    <property type="match status" value="1"/>
</dbReference>
<dbReference type="GO" id="GO:0005730">
    <property type="term" value="C:nucleolus"/>
    <property type="evidence" value="ECO:0007669"/>
    <property type="project" value="TreeGrafter"/>
</dbReference>
<protein>
    <submittedName>
        <fullName evidence="5">Uncharacterized protein</fullName>
    </submittedName>
</protein>
<proteinExistence type="inferred from homology"/>
<comment type="caution">
    <text evidence="5">The sequence shown here is derived from an EMBL/GenBank/DDBJ whole genome shotgun (WGS) entry which is preliminary data.</text>
</comment>
<dbReference type="PANTHER" id="PTHR15565:SF0">
    <property type="entry name" value="PROTEIN AATF"/>
    <property type="match status" value="1"/>
</dbReference>
<evidence type="ECO:0000313" key="6">
    <source>
        <dbReference type="Proteomes" id="UP000734854"/>
    </source>
</evidence>
<evidence type="ECO:0000259" key="3">
    <source>
        <dbReference type="Pfam" id="PF08164"/>
    </source>
</evidence>
<dbReference type="InterPro" id="IPR012617">
    <property type="entry name" value="AATF_C"/>
</dbReference>
<dbReference type="AlphaFoldDB" id="A0A8J5GNL9"/>
<name>A0A8J5GNL9_ZINOF</name>
<reference evidence="5 6" key="1">
    <citation type="submission" date="2020-08" db="EMBL/GenBank/DDBJ databases">
        <title>Plant Genome Project.</title>
        <authorList>
            <person name="Zhang R.-G."/>
        </authorList>
    </citation>
    <scope>NUCLEOTIDE SEQUENCE [LARGE SCALE GENOMIC DNA]</scope>
    <source>
        <tissue evidence="5">Rhizome</tissue>
    </source>
</reference>
<feature type="domain" description="Apoptosis-antagonizing transcription factor C-terminal" evidence="3">
    <location>
        <begin position="351"/>
        <end position="425"/>
    </location>
</feature>
<comment type="similarity">
    <text evidence="1">Belongs to the AATF family.</text>
</comment>
<dbReference type="Pfam" id="PF08164">
    <property type="entry name" value="TRAUB"/>
    <property type="match status" value="1"/>
</dbReference>
<feature type="compositionally biased region" description="Basic and acidic residues" evidence="2">
    <location>
        <begin position="10"/>
        <end position="20"/>
    </location>
</feature>
<evidence type="ECO:0000256" key="2">
    <source>
        <dbReference type="SAM" id="MobiDB-lite"/>
    </source>
</evidence>
<dbReference type="Pfam" id="PF13339">
    <property type="entry name" value="AATF-Che1"/>
    <property type="match status" value="1"/>
</dbReference>
<evidence type="ECO:0000256" key="1">
    <source>
        <dbReference type="ARBA" id="ARBA00008966"/>
    </source>
</evidence>
<sequence length="434" mass="50216">MGKSHKKLKRVDVESQHMAEDESDSDGGMGFPSKRMEQQLLDEDVSASGDESLSEDELEDEDGYETSDTEQDGRQIDEEMDGLEDENEASVAEQNERQIDEEMDELEKQYQNIRSEEQILLKNLKRQKDEDAVKGHAVKNQKVLWDKTLELRFLLQKTFSNTNKLPQEPVRSLFCNSAEDVDQAYSDLVLSSKQTLSSILELQEALLEKNPFILQSLTGNKKEYSKNEDSFNKLKEDNDEEWSQISNMHSRITPFRNSSIDKWHRKTQVISGAVAFKGKMQAFNQNISEQVNGYMRDPSRMIRRMQLRRSSVGVFGEIPELTETENLKEEANALDEYVDGDPELLEDSEFYSQLLKEFLESNLQSSETLYYSLKKLQPKKRKTVDRRASKSRKIRYHVHEKIVNFMAPLPMQLPSMAPKLFENLFGAKKPETKL</sequence>
<organism evidence="5 6">
    <name type="scientific">Zingiber officinale</name>
    <name type="common">Ginger</name>
    <name type="synonym">Amomum zingiber</name>
    <dbReference type="NCBI Taxonomy" id="94328"/>
    <lineage>
        <taxon>Eukaryota</taxon>
        <taxon>Viridiplantae</taxon>
        <taxon>Streptophyta</taxon>
        <taxon>Embryophyta</taxon>
        <taxon>Tracheophyta</taxon>
        <taxon>Spermatophyta</taxon>
        <taxon>Magnoliopsida</taxon>
        <taxon>Liliopsida</taxon>
        <taxon>Zingiberales</taxon>
        <taxon>Zingiberaceae</taxon>
        <taxon>Zingiber</taxon>
    </lineage>
</organism>
<gene>
    <name evidence="5" type="ORF">ZIOFF_029971</name>
</gene>
<evidence type="ECO:0000259" key="4">
    <source>
        <dbReference type="Pfam" id="PF13339"/>
    </source>
</evidence>
<dbReference type="EMBL" id="JACMSC010000008">
    <property type="protein sequence ID" value="KAG6511892.1"/>
    <property type="molecule type" value="Genomic_DNA"/>
</dbReference>
<keyword evidence="6" id="KW-1185">Reference proteome</keyword>
<feature type="compositionally biased region" description="Acidic residues" evidence="2">
    <location>
        <begin position="52"/>
        <end position="70"/>
    </location>
</feature>
<feature type="domain" description="AATF leucine zipper-containing" evidence="4">
    <location>
        <begin position="131"/>
        <end position="266"/>
    </location>
</feature>
<feature type="region of interest" description="Disordered" evidence="2">
    <location>
        <begin position="1"/>
        <end position="96"/>
    </location>
</feature>
<feature type="compositionally biased region" description="Acidic residues" evidence="2">
    <location>
        <begin position="78"/>
        <end position="88"/>
    </location>
</feature>
<evidence type="ECO:0000313" key="5">
    <source>
        <dbReference type="EMBL" id="KAG6511892.1"/>
    </source>
</evidence>
<dbReference type="InterPro" id="IPR039223">
    <property type="entry name" value="AATF/Bfr2"/>
</dbReference>
<dbReference type="Proteomes" id="UP000734854">
    <property type="component" value="Unassembled WGS sequence"/>
</dbReference>
<accession>A0A8J5GNL9</accession>
<dbReference type="InterPro" id="IPR025160">
    <property type="entry name" value="AATF"/>
</dbReference>